<dbReference type="InterPro" id="IPR050411">
    <property type="entry name" value="AlphaKG_dependent_hydroxylases"/>
</dbReference>
<dbReference type="InterPro" id="IPR042098">
    <property type="entry name" value="TauD-like_sf"/>
</dbReference>
<evidence type="ECO:0000259" key="3">
    <source>
        <dbReference type="Pfam" id="PF02668"/>
    </source>
</evidence>
<dbReference type="EMBL" id="HBEP01004625">
    <property type="protein sequence ID" value="CAD8471683.1"/>
    <property type="molecule type" value="Transcribed_RNA"/>
</dbReference>
<feature type="domain" description="TauD/TfdA-like" evidence="3">
    <location>
        <begin position="195"/>
        <end position="477"/>
    </location>
</feature>
<dbReference type="Gene3D" id="3.60.130.10">
    <property type="entry name" value="Clavaminate synthase-like"/>
    <property type="match status" value="1"/>
</dbReference>
<accession>A0A7S0HE25</accession>
<keyword evidence="1" id="KW-0560">Oxidoreductase</keyword>
<dbReference type="Gene3D" id="3.40.50.150">
    <property type="entry name" value="Vaccinia Virus protein VP39"/>
    <property type="match status" value="1"/>
</dbReference>
<dbReference type="GO" id="GO:0017000">
    <property type="term" value="P:antibiotic biosynthetic process"/>
    <property type="evidence" value="ECO:0007669"/>
    <property type="project" value="UniProtKB-KW"/>
</dbReference>
<dbReference type="AlphaFoldDB" id="A0A7S0HE25"/>
<evidence type="ECO:0000313" key="4">
    <source>
        <dbReference type="EMBL" id="CAD8471683.1"/>
    </source>
</evidence>
<name>A0A7S0HE25_9EUKA</name>
<organism evidence="4">
    <name type="scientific">Phaeocystis antarctica</name>
    <dbReference type="NCBI Taxonomy" id="33657"/>
    <lineage>
        <taxon>Eukaryota</taxon>
        <taxon>Haptista</taxon>
        <taxon>Haptophyta</taxon>
        <taxon>Prymnesiophyceae</taxon>
        <taxon>Phaeocystales</taxon>
        <taxon>Phaeocystaceae</taxon>
        <taxon>Phaeocystis</taxon>
    </lineage>
</organism>
<evidence type="ECO:0000256" key="1">
    <source>
        <dbReference type="ARBA" id="ARBA00023002"/>
    </source>
</evidence>
<reference evidence="4" key="1">
    <citation type="submission" date="2021-01" db="EMBL/GenBank/DDBJ databases">
        <authorList>
            <person name="Corre E."/>
            <person name="Pelletier E."/>
            <person name="Niang G."/>
            <person name="Scheremetjew M."/>
            <person name="Finn R."/>
            <person name="Kale V."/>
            <person name="Holt S."/>
            <person name="Cochrane G."/>
            <person name="Meng A."/>
            <person name="Brown T."/>
            <person name="Cohen L."/>
        </authorList>
    </citation>
    <scope>NUCLEOTIDE SEQUENCE</scope>
    <source>
        <strain evidence="4">CCMP1374</strain>
    </source>
</reference>
<dbReference type="InterPro" id="IPR003819">
    <property type="entry name" value="TauD/TfdA-like"/>
</dbReference>
<keyword evidence="2" id="KW-0045">Antibiotic biosynthesis</keyword>
<dbReference type="PANTHER" id="PTHR10696:SF56">
    <property type="entry name" value="TAUD_TFDA-LIKE DOMAIN-CONTAINING PROTEIN"/>
    <property type="match status" value="1"/>
</dbReference>
<dbReference type="InterPro" id="IPR029063">
    <property type="entry name" value="SAM-dependent_MTases_sf"/>
</dbReference>
<dbReference type="GO" id="GO:0016491">
    <property type="term" value="F:oxidoreductase activity"/>
    <property type="evidence" value="ECO:0007669"/>
    <property type="project" value="UniProtKB-KW"/>
</dbReference>
<proteinExistence type="predicted"/>
<protein>
    <recommendedName>
        <fullName evidence="3">TauD/TfdA-like domain-containing protein</fullName>
    </recommendedName>
</protein>
<dbReference type="PANTHER" id="PTHR10696">
    <property type="entry name" value="GAMMA-BUTYROBETAINE HYDROXYLASE-RELATED"/>
    <property type="match status" value="1"/>
</dbReference>
<dbReference type="SUPFAM" id="SSF51197">
    <property type="entry name" value="Clavaminate synthase-like"/>
    <property type="match status" value="1"/>
</dbReference>
<gene>
    <name evidence="4" type="ORF">PANT1444_LOCUS2582</name>
</gene>
<evidence type="ECO:0000256" key="2">
    <source>
        <dbReference type="ARBA" id="ARBA00023194"/>
    </source>
</evidence>
<sequence>MLVPGGAFVFSVPHPMMAGKSGQNTAGGAKFGFTSDEYTGYFSARDVAIPGEISTRDGKSLKVRMIHKTFEDYMGALTNAGFVLEELKECSVTEEHLKLDPTFFGPVSDMPLHAVFRCVRPTSTTHSSRKLNNLAMLSRQLMWTPIELNNPEDAFTMHCPPSVAEELYSTAIRLVHEQGCEVDDFKPEMLLASDLSSTTKFGVQMRRQLTRHTGAVIIKNIDLNRLGGEDQPLFEETAKMLYHMLCRSIGTIEEGSRGRLFDVKNSGLSHEADNVLFSVTDSEAPWHTDGTSRDRVFDVTGLMCLQPGETGGEYAITNACNAYASLVARMPRFLLFELMRPLPRELVEKGKGKGSAPEDYVCNIARSAEMLQLRILRNSFPIFELAGDETAVLQIDRRMRFRYMRFWVESGHQKAGLRVSPMLRMAMDFLDKELDQFCGFKALLEAGDIIFSNNQLIAHAREAFTDGPKQRHMVRAWIQVAVADAIDEINESEGNGEAALADNKDGSSLL</sequence>
<dbReference type="Pfam" id="PF02668">
    <property type="entry name" value="TauD"/>
    <property type="match status" value="1"/>
</dbReference>